<reference evidence="2 3" key="1">
    <citation type="journal article" date="2020" name="Int. J. Syst. Evol. Microbiol.">
        <title>Novel acetic acid bacteria from cider fermentations: Acetobacter conturbans sp. nov. and Acetobacter fallax sp. nov.</title>
        <authorList>
            <person name="Sombolestani A.S."/>
            <person name="Cleenwerck I."/>
            <person name="Cnockaert M."/>
            <person name="Borremans W."/>
            <person name="Wieme A.D."/>
            <person name="De Vuyst L."/>
            <person name="Vandamme P."/>
        </authorList>
    </citation>
    <scope>NUCLEOTIDE SEQUENCE [LARGE SCALE GENOMIC DNA]</scope>
    <source>
        <strain evidence="2 3">LMG 1627</strain>
    </source>
</reference>
<dbReference type="EMBL" id="WOSY01000023">
    <property type="protein sequence ID" value="NHN89967.1"/>
    <property type="molecule type" value="Genomic_DNA"/>
</dbReference>
<gene>
    <name evidence="2" type="ORF">GOB81_15310</name>
</gene>
<keyword evidence="1" id="KW-0812">Transmembrane</keyword>
<evidence type="ECO:0000256" key="1">
    <source>
        <dbReference type="SAM" id="Phobius"/>
    </source>
</evidence>
<sequence length="386" mass="42935">MPRKHCYKAVSQHFASGDRTANERRAATIKHGAVLETSHSVYCRQHTHPLPHEAMLLICVVLVLALIVAPAAVAAPDPLSDECLVDSIVTPLLGGNGDSPIIPVSIDGKSAAMYVNPAADEIYVRDAENIEFPYEARHARVLINGTHIENASRSVIYNLVVGDIRLKNVAVVRLDTPSTQSVSGRPIVGILGRTALSRMIVMIDIPDRKFAFLRYKDTKQCEQPGPIDRLVGRDVNSVPLNTDFTIPVTLSGETRQLELDPDLHHITVPHAWLSRLQKKTARAPYTQVSARYDDFVDKGVLASVDNIQIGQYNSGPQNVVFQENWDTAGLGLPFFEHKVVFFDYPKRRLYFAERDHTKPLPSGRNLHFFRVVISNVDINENTGLVR</sequence>
<accession>A0ABX0K417</accession>
<name>A0ABX0K417_9PROT</name>
<keyword evidence="1" id="KW-0472">Membrane</keyword>
<keyword evidence="1" id="KW-1133">Transmembrane helix</keyword>
<protein>
    <submittedName>
        <fullName evidence="2">Uncharacterized protein</fullName>
    </submittedName>
</protein>
<evidence type="ECO:0000313" key="2">
    <source>
        <dbReference type="EMBL" id="NHN89967.1"/>
    </source>
</evidence>
<dbReference type="RefSeq" id="WP_173571198.1">
    <property type="nucleotide sequence ID" value="NZ_WOSY01000023.1"/>
</dbReference>
<feature type="transmembrane region" description="Helical" evidence="1">
    <location>
        <begin position="54"/>
        <end position="75"/>
    </location>
</feature>
<evidence type="ECO:0000313" key="3">
    <source>
        <dbReference type="Proteomes" id="UP000631653"/>
    </source>
</evidence>
<dbReference type="Proteomes" id="UP000631653">
    <property type="component" value="Unassembled WGS sequence"/>
</dbReference>
<organism evidence="2 3">
    <name type="scientific">Acetobacter conturbans</name>
    <dbReference type="NCBI Taxonomy" id="1737472"/>
    <lineage>
        <taxon>Bacteria</taxon>
        <taxon>Pseudomonadati</taxon>
        <taxon>Pseudomonadota</taxon>
        <taxon>Alphaproteobacteria</taxon>
        <taxon>Acetobacterales</taxon>
        <taxon>Acetobacteraceae</taxon>
        <taxon>Acetobacter</taxon>
    </lineage>
</organism>
<keyword evidence="3" id="KW-1185">Reference proteome</keyword>
<proteinExistence type="predicted"/>
<comment type="caution">
    <text evidence="2">The sequence shown here is derived from an EMBL/GenBank/DDBJ whole genome shotgun (WGS) entry which is preliminary data.</text>
</comment>